<reference evidence="12 13" key="1">
    <citation type="submission" date="2018-11" db="EMBL/GenBank/DDBJ databases">
        <title>Clostridium sp. nov., a member of the family Erysipelotrichaceae isolated from pig faeces.</title>
        <authorList>
            <person name="Chang Y.-H."/>
        </authorList>
    </citation>
    <scope>NUCLEOTIDE SEQUENCE [LARGE SCALE GENOMIC DNA]</scope>
    <source>
        <strain evidence="12 13">YH-panp20</strain>
    </source>
</reference>
<accession>A0A3N0HZ91</accession>
<gene>
    <name evidence="12" type="ORF">EDX97_10530</name>
</gene>
<dbReference type="OrthoDB" id="9772736at2"/>
<dbReference type="Gene3D" id="3.20.20.70">
    <property type="entry name" value="Aldolase class I"/>
    <property type="match status" value="1"/>
</dbReference>
<dbReference type="GO" id="GO:0016491">
    <property type="term" value="F:oxidoreductase activity"/>
    <property type="evidence" value="ECO:0007669"/>
    <property type="project" value="UniProtKB-KW"/>
</dbReference>
<dbReference type="InterPro" id="IPR051793">
    <property type="entry name" value="NADH:flavin_oxidoreductase"/>
</dbReference>
<comment type="cofactor">
    <cofactor evidence="1">
        <name>FMN</name>
        <dbReference type="ChEBI" id="CHEBI:58210"/>
    </cofactor>
</comment>
<evidence type="ECO:0000256" key="8">
    <source>
        <dbReference type="ARBA" id="ARBA00023004"/>
    </source>
</evidence>
<dbReference type="CDD" id="cd02803">
    <property type="entry name" value="OYE_like_FMN_family"/>
    <property type="match status" value="1"/>
</dbReference>
<dbReference type="Gene3D" id="3.40.50.720">
    <property type="entry name" value="NAD(P)-binding Rossmann-like Domain"/>
    <property type="match status" value="1"/>
</dbReference>
<dbReference type="Proteomes" id="UP000276568">
    <property type="component" value="Unassembled WGS sequence"/>
</dbReference>
<dbReference type="GO" id="GO:0046872">
    <property type="term" value="F:metal ion binding"/>
    <property type="evidence" value="ECO:0007669"/>
    <property type="project" value="UniProtKB-KW"/>
</dbReference>
<dbReference type="InterPro" id="IPR001155">
    <property type="entry name" value="OxRdtase_FMN_N"/>
</dbReference>
<name>A0A3N0HZ91_9FIRM</name>
<dbReference type="RefSeq" id="WP_128521100.1">
    <property type="nucleotide sequence ID" value="NZ_RJQC01000004.1"/>
</dbReference>
<dbReference type="AlphaFoldDB" id="A0A3N0HZ91"/>
<protein>
    <submittedName>
        <fullName evidence="12">FAD-binding protein</fullName>
    </submittedName>
</protein>
<keyword evidence="4" id="KW-0285">Flavoprotein</keyword>
<dbReference type="PANTHER" id="PTHR42917">
    <property type="entry name" value="2,4-DIENOYL-COA REDUCTASE"/>
    <property type="match status" value="1"/>
</dbReference>
<feature type="domain" description="NADH:flavin oxidoreductase/NADH oxidase N-terminal" evidence="10">
    <location>
        <begin position="4"/>
        <end position="331"/>
    </location>
</feature>
<evidence type="ECO:0000256" key="2">
    <source>
        <dbReference type="ARBA" id="ARBA00001966"/>
    </source>
</evidence>
<organism evidence="12 13">
    <name type="scientific">Absicoccus porci</name>
    <dbReference type="NCBI Taxonomy" id="2486576"/>
    <lineage>
        <taxon>Bacteria</taxon>
        <taxon>Bacillati</taxon>
        <taxon>Bacillota</taxon>
        <taxon>Erysipelotrichia</taxon>
        <taxon>Erysipelotrichales</taxon>
        <taxon>Erysipelotrichaceae</taxon>
        <taxon>Absicoccus</taxon>
    </lineage>
</organism>
<dbReference type="Pfam" id="PF07992">
    <property type="entry name" value="Pyr_redox_2"/>
    <property type="match status" value="1"/>
</dbReference>
<dbReference type="PRINTS" id="PR00368">
    <property type="entry name" value="FADPNR"/>
</dbReference>
<evidence type="ECO:0000256" key="9">
    <source>
        <dbReference type="ARBA" id="ARBA00023014"/>
    </source>
</evidence>
<evidence type="ECO:0000256" key="4">
    <source>
        <dbReference type="ARBA" id="ARBA00022630"/>
    </source>
</evidence>
<evidence type="ECO:0000256" key="7">
    <source>
        <dbReference type="ARBA" id="ARBA00023002"/>
    </source>
</evidence>
<dbReference type="GO" id="GO:0051536">
    <property type="term" value="F:iron-sulfur cluster binding"/>
    <property type="evidence" value="ECO:0007669"/>
    <property type="project" value="UniProtKB-KW"/>
</dbReference>
<evidence type="ECO:0000256" key="6">
    <source>
        <dbReference type="ARBA" id="ARBA00022723"/>
    </source>
</evidence>
<keyword evidence="13" id="KW-1185">Reference proteome</keyword>
<dbReference type="InterPro" id="IPR036188">
    <property type="entry name" value="FAD/NAD-bd_sf"/>
</dbReference>
<dbReference type="SUPFAM" id="SSF51905">
    <property type="entry name" value="FAD/NAD(P)-binding domain"/>
    <property type="match status" value="1"/>
</dbReference>
<feature type="domain" description="FAD/NAD(P)-binding" evidence="11">
    <location>
        <begin position="380"/>
        <end position="610"/>
    </location>
</feature>
<keyword evidence="7" id="KW-0560">Oxidoreductase</keyword>
<evidence type="ECO:0000256" key="3">
    <source>
        <dbReference type="ARBA" id="ARBA00011048"/>
    </source>
</evidence>
<keyword evidence="8" id="KW-0408">Iron</keyword>
<keyword evidence="9" id="KW-0411">Iron-sulfur</keyword>
<dbReference type="SUPFAM" id="SSF51395">
    <property type="entry name" value="FMN-linked oxidoreductases"/>
    <property type="match status" value="1"/>
</dbReference>
<dbReference type="InterPro" id="IPR013785">
    <property type="entry name" value="Aldolase_TIM"/>
</dbReference>
<dbReference type="Pfam" id="PF00724">
    <property type="entry name" value="Oxidored_FMN"/>
    <property type="match status" value="1"/>
</dbReference>
<dbReference type="EMBL" id="RJQC01000004">
    <property type="protein sequence ID" value="RNM29412.1"/>
    <property type="molecule type" value="Genomic_DNA"/>
</dbReference>
<keyword evidence="6" id="KW-0479">Metal-binding</keyword>
<evidence type="ECO:0000313" key="13">
    <source>
        <dbReference type="Proteomes" id="UP000276568"/>
    </source>
</evidence>
<evidence type="ECO:0000313" key="12">
    <source>
        <dbReference type="EMBL" id="RNM29412.1"/>
    </source>
</evidence>
<keyword evidence="5" id="KW-0288">FMN</keyword>
<dbReference type="GO" id="GO:0010181">
    <property type="term" value="F:FMN binding"/>
    <property type="evidence" value="ECO:0007669"/>
    <property type="project" value="InterPro"/>
</dbReference>
<dbReference type="PANTHER" id="PTHR42917:SF2">
    <property type="entry name" value="2,4-DIENOYL-COA REDUCTASE [(2E)-ENOYL-COA-PRODUCING]"/>
    <property type="match status" value="1"/>
</dbReference>
<dbReference type="Gene3D" id="3.50.50.60">
    <property type="entry name" value="FAD/NAD(P)-binding domain"/>
    <property type="match status" value="1"/>
</dbReference>
<evidence type="ECO:0000256" key="5">
    <source>
        <dbReference type="ARBA" id="ARBA00022643"/>
    </source>
</evidence>
<comment type="cofactor">
    <cofactor evidence="2">
        <name>[4Fe-4S] cluster</name>
        <dbReference type="ChEBI" id="CHEBI:49883"/>
    </cofactor>
</comment>
<dbReference type="InterPro" id="IPR023753">
    <property type="entry name" value="FAD/NAD-binding_dom"/>
</dbReference>
<comment type="caution">
    <text evidence="12">The sequence shown here is derived from an EMBL/GenBank/DDBJ whole genome shotgun (WGS) entry which is preliminary data.</text>
</comment>
<comment type="similarity">
    <text evidence="3">In the N-terminal section; belongs to the NADH:flavin oxidoreductase/NADH oxidase family.</text>
</comment>
<evidence type="ECO:0000259" key="10">
    <source>
        <dbReference type="Pfam" id="PF00724"/>
    </source>
</evidence>
<evidence type="ECO:0000259" key="11">
    <source>
        <dbReference type="Pfam" id="PF07992"/>
    </source>
</evidence>
<evidence type="ECO:0000256" key="1">
    <source>
        <dbReference type="ARBA" id="ARBA00001917"/>
    </source>
</evidence>
<proteinExistence type="inferred from homology"/>
<sequence length="639" mass="70497">MSNLFSPMYIGNLRIKNRIAMAPMHTNYEADGSYPLNAIRYFEERAKGGAGLVMTGANVVSTKYDGKRPSPEISSLAHVERMAMLVDRVHAYGAKVCFQLSPGAGRVAVPNPANPPYSASEIEEFWAPMIKCQVLSVEDIHYLADRVGFAAWLVNKAGGDMVELHAYGGYLLDQFMSSQWNHRTDAYGGSLDNRMRFPLECIAAIRKYTNGKMPISVKFTADQGIEGFRTLDEGIQMAKIFEQAGVDILHCDRGVYEAWYQAIPTVYQKHAYNVEMIKKIKASVSIPVMGHGKLFDPSQATSMIEENICDMIALGHQEIADPYWPEKVKKGNIEDIVPCIGCNECLNSAFNGTHPVCSVNPTCFEEDAFALPETQDTHRNVLIVGAGAGGMEAAITAAKRGYTVEVWEKKDRVGGNLWGAGTAPFKHDVLRLITYYETQMKKLGVQVVFHKEATAEEILANSYDKVILSTGAHSFMPPIKGIEYAKESLAYLEGNVQPGKHVVVIGGGLVGCETACFMAEKAEDVTIVEMLPDILKIADHCKNNDQALRAMIDEKHIQKVCGVKVTEIKEDGIIYQDDQANLHTLPCDTVIIASGFRSNNQLIKELDGKIDFDIVGDANRPTKIINAVKQGYHAIRTMK</sequence>